<evidence type="ECO:0000256" key="12">
    <source>
        <dbReference type="SAM" id="Phobius"/>
    </source>
</evidence>
<feature type="repeat" description="Solcar" evidence="10">
    <location>
        <begin position="204"/>
        <end position="295"/>
    </location>
</feature>
<dbReference type="InterPro" id="IPR018108">
    <property type="entry name" value="MCP_transmembrane"/>
</dbReference>
<evidence type="ECO:0000256" key="2">
    <source>
        <dbReference type="ARBA" id="ARBA00006375"/>
    </source>
</evidence>
<keyword evidence="9 10" id="KW-0472">Membrane</keyword>
<dbReference type="EMBL" id="GDKW01001066">
    <property type="protein sequence ID" value="JAI55529.1"/>
    <property type="molecule type" value="mRNA"/>
</dbReference>
<dbReference type="SUPFAM" id="SSF103506">
    <property type="entry name" value="Mitochondrial carrier"/>
    <property type="match status" value="1"/>
</dbReference>
<evidence type="ECO:0000256" key="3">
    <source>
        <dbReference type="ARBA" id="ARBA00022448"/>
    </source>
</evidence>
<reference key="1">
    <citation type="submission" date="2015-09" db="EMBL/GenBank/DDBJ databases">
        <title>A Deep insight into the sialome of Rhodnius neglectus, a vector of Chagas disease.</title>
        <authorList>
            <person name="Santiago P.B."/>
            <person name="Assumpcao T.C."/>
            <person name="Araujo C.N."/>
            <person name="Garcia I."/>
            <person name="Queiroz R.M."/>
            <person name="Raiol T."/>
            <person name="Ricart C.A."/>
            <person name="Neves D."/>
            <person name="Calvo E."/>
            <person name="Ribeiro J.M."/>
            <person name="Santana J.M."/>
        </authorList>
    </citation>
    <scope>NUCLEOTIDE SEQUENCE</scope>
    <source>
        <tissue>Salivary glands</tissue>
    </source>
</reference>
<keyword evidence="6" id="KW-0999">Mitochondrion inner membrane</keyword>
<evidence type="ECO:0000256" key="11">
    <source>
        <dbReference type="RuleBase" id="RU000488"/>
    </source>
</evidence>
<feature type="transmembrane region" description="Helical" evidence="12">
    <location>
        <begin position="206"/>
        <end position="227"/>
    </location>
</feature>
<keyword evidence="5" id="KW-0677">Repeat</keyword>
<dbReference type="GO" id="GO:0005743">
    <property type="term" value="C:mitochondrial inner membrane"/>
    <property type="evidence" value="ECO:0007669"/>
    <property type="project" value="UniProtKB-SubCell"/>
</dbReference>
<evidence type="ECO:0000256" key="8">
    <source>
        <dbReference type="ARBA" id="ARBA00023128"/>
    </source>
</evidence>
<dbReference type="Gene3D" id="1.50.40.10">
    <property type="entry name" value="Mitochondrial carrier domain"/>
    <property type="match status" value="1"/>
</dbReference>
<keyword evidence="8" id="KW-0496">Mitochondrion</keyword>
<evidence type="ECO:0000313" key="13">
    <source>
        <dbReference type="EMBL" id="JAI55529.1"/>
    </source>
</evidence>
<dbReference type="InterPro" id="IPR023395">
    <property type="entry name" value="MCP_dom_sf"/>
</dbReference>
<keyword evidence="7 12" id="KW-1133">Transmembrane helix</keyword>
<evidence type="ECO:0000256" key="5">
    <source>
        <dbReference type="ARBA" id="ARBA00022737"/>
    </source>
</evidence>
<feature type="transmembrane region" description="Helical" evidence="12">
    <location>
        <begin position="102"/>
        <end position="125"/>
    </location>
</feature>
<protein>
    <submittedName>
        <fullName evidence="13">Putative solute carrier family 25 member 35-like protein</fullName>
    </submittedName>
</protein>
<comment type="subcellular location">
    <subcellularLocation>
        <location evidence="1">Mitochondrion inner membrane</location>
        <topology evidence="1">Multi-pass membrane protein</topology>
    </subcellularLocation>
</comment>
<reference evidence="13" key="2">
    <citation type="journal article" date="2016" name="PLoS Negl. Trop. Dis.">
        <title>A Deep Insight into the Sialome of Rhodnius neglectus, a Vector of Chagas Disease.</title>
        <authorList>
            <person name="Santiago P.B."/>
            <person name="Assumpcao T.C."/>
            <person name="Araujo C.N."/>
            <person name="Bastos I.M."/>
            <person name="Neves D."/>
            <person name="Silva I.G."/>
            <person name="Charneau S."/>
            <person name="Queiroz R.M."/>
            <person name="Raiol T."/>
            <person name="Oliveira J.V."/>
            <person name="Sousa M.V."/>
            <person name="Calvo E."/>
            <person name="Ribeiro J.M."/>
            <person name="Santana J.M."/>
        </authorList>
    </citation>
    <scope>NUCLEOTIDE SEQUENCE</scope>
    <source>
        <tissue evidence="13">Salivary glands</tissue>
    </source>
</reference>
<dbReference type="AlphaFoldDB" id="A0A0P4W1J0"/>
<dbReference type="InterPro" id="IPR051508">
    <property type="entry name" value="Mito_Carrier_Antiporter"/>
</dbReference>
<dbReference type="PANTHER" id="PTHR45928:SF1">
    <property type="entry name" value="RE38146P"/>
    <property type="match status" value="1"/>
</dbReference>
<evidence type="ECO:0000256" key="4">
    <source>
        <dbReference type="ARBA" id="ARBA00022692"/>
    </source>
</evidence>
<sequence length="312" mass="34548">MEFFIGATSAICAGFFTNPLEVVKTRFQLQGELQKRGNYKVHYRSFIHAFYIIGKTEGLVSLQKGLVPALGHQVLLNGVRLGGYQLAEDRHLNLRPDGQISMWRTMVIGAIMGIAGSISGSPLLLAKIRLQSQAAASIAVGHQHKLEGLMSALREAFKQGGVVGLWRGCGASMPRLAVGSASQLTTFYLAKEYLAQNQYYRIKEGLLNTFLASMLGGIVVAIFMGPLDVISTRLYNQGVDKAGKGLLYSSYFDCVRKMWLSEGFSGFYKGIVPCYVRIGPHTVLCFVFWDTFKKLHEQYFVNAKSERPDLKV</sequence>
<comment type="similarity">
    <text evidence="2 11">Belongs to the mitochondrial carrier (TC 2.A.29) family.</text>
</comment>
<organism evidence="13">
    <name type="scientific">Rhodnius neglectus</name>
    <dbReference type="NCBI Taxonomy" id="72488"/>
    <lineage>
        <taxon>Eukaryota</taxon>
        <taxon>Metazoa</taxon>
        <taxon>Ecdysozoa</taxon>
        <taxon>Arthropoda</taxon>
        <taxon>Hexapoda</taxon>
        <taxon>Insecta</taxon>
        <taxon>Pterygota</taxon>
        <taxon>Neoptera</taxon>
        <taxon>Paraneoptera</taxon>
        <taxon>Hemiptera</taxon>
        <taxon>Heteroptera</taxon>
        <taxon>Panheteroptera</taxon>
        <taxon>Cimicomorpha</taxon>
        <taxon>Reduviidae</taxon>
        <taxon>Triatominae</taxon>
        <taxon>Rhodnius</taxon>
    </lineage>
</organism>
<evidence type="ECO:0000256" key="7">
    <source>
        <dbReference type="ARBA" id="ARBA00022989"/>
    </source>
</evidence>
<keyword evidence="3 11" id="KW-0813">Transport</keyword>
<feature type="repeat" description="Solcar" evidence="10">
    <location>
        <begin position="1"/>
        <end position="90"/>
    </location>
</feature>
<evidence type="ECO:0000256" key="1">
    <source>
        <dbReference type="ARBA" id="ARBA00004448"/>
    </source>
</evidence>
<dbReference type="PANTHER" id="PTHR45928">
    <property type="entry name" value="RE38146P"/>
    <property type="match status" value="1"/>
</dbReference>
<feature type="repeat" description="Solcar" evidence="10">
    <location>
        <begin position="100"/>
        <end position="193"/>
    </location>
</feature>
<accession>A0A0P4W1J0</accession>
<dbReference type="Pfam" id="PF00153">
    <property type="entry name" value="Mito_carr"/>
    <property type="match status" value="3"/>
</dbReference>
<keyword evidence="4 10" id="KW-0812">Transmembrane</keyword>
<name>A0A0P4W1J0_9HEMI</name>
<proteinExistence type="evidence at transcript level"/>
<evidence type="ECO:0000256" key="9">
    <source>
        <dbReference type="ARBA" id="ARBA00023136"/>
    </source>
</evidence>
<dbReference type="PROSITE" id="PS50920">
    <property type="entry name" value="SOLCAR"/>
    <property type="match status" value="3"/>
</dbReference>
<evidence type="ECO:0000256" key="10">
    <source>
        <dbReference type="PROSITE-ProRule" id="PRU00282"/>
    </source>
</evidence>
<evidence type="ECO:0000256" key="6">
    <source>
        <dbReference type="ARBA" id="ARBA00022792"/>
    </source>
</evidence>